<dbReference type="Proteomes" id="UP000735302">
    <property type="component" value="Unassembled WGS sequence"/>
</dbReference>
<name>A0AAV4A575_9GAST</name>
<organism evidence="1 2">
    <name type="scientific">Plakobranchus ocellatus</name>
    <dbReference type="NCBI Taxonomy" id="259542"/>
    <lineage>
        <taxon>Eukaryota</taxon>
        <taxon>Metazoa</taxon>
        <taxon>Spiralia</taxon>
        <taxon>Lophotrochozoa</taxon>
        <taxon>Mollusca</taxon>
        <taxon>Gastropoda</taxon>
        <taxon>Heterobranchia</taxon>
        <taxon>Euthyneura</taxon>
        <taxon>Panpulmonata</taxon>
        <taxon>Sacoglossa</taxon>
        <taxon>Placobranchoidea</taxon>
        <taxon>Plakobranchidae</taxon>
        <taxon>Plakobranchus</taxon>
    </lineage>
</organism>
<keyword evidence="2" id="KW-1185">Reference proteome</keyword>
<dbReference type="AlphaFoldDB" id="A0AAV4A575"/>
<evidence type="ECO:0000313" key="2">
    <source>
        <dbReference type="Proteomes" id="UP000735302"/>
    </source>
</evidence>
<dbReference type="EMBL" id="BLXT01003539">
    <property type="protein sequence ID" value="GFO01734.1"/>
    <property type="molecule type" value="Genomic_DNA"/>
</dbReference>
<proteinExistence type="predicted"/>
<protein>
    <submittedName>
        <fullName evidence="1">Uncharacterized protein</fullName>
    </submittedName>
</protein>
<comment type="caution">
    <text evidence="1">The sequence shown here is derived from an EMBL/GenBank/DDBJ whole genome shotgun (WGS) entry which is preliminary data.</text>
</comment>
<evidence type="ECO:0000313" key="1">
    <source>
        <dbReference type="EMBL" id="GFO01734.1"/>
    </source>
</evidence>
<gene>
    <name evidence="1" type="ORF">PoB_002823900</name>
</gene>
<reference evidence="1 2" key="1">
    <citation type="journal article" date="2021" name="Elife">
        <title>Chloroplast acquisition without the gene transfer in kleptoplastic sea slugs, Plakobranchus ocellatus.</title>
        <authorList>
            <person name="Maeda T."/>
            <person name="Takahashi S."/>
            <person name="Yoshida T."/>
            <person name="Shimamura S."/>
            <person name="Takaki Y."/>
            <person name="Nagai Y."/>
            <person name="Toyoda A."/>
            <person name="Suzuki Y."/>
            <person name="Arimoto A."/>
            <person name="Ishii H."/>
            <person name="Satoh N."/>
            <person name="Nishiyama T."/>
            <person name="Hasebe M."/>
            <person name="Maruyama T."/>
            <person name="Minagawa J."/>
            <person name="Obokata J."/>
            <person name="Shigenobu S."/>
        </authorList>
    </citation>
    <scope>NUCLEOTIDE SEQUENCE [LARGE SCALE GENOMIC DNA]</scope>
</reference>
<accession>A0AAV4A575</accession>
<sequence length="132" mass="15042">MADVCISWPGDGKISEKNGVNDKVQEFKSTQSRRQAQVLQLLTKRTKSLQIATRGVVKKQKAIGCMAQVVKGKPSSSETLRHMKFLRSPRNVCYTNNVLHVFYRHCQRASNQRDNQICNQQGDHSFTLPLLR</sequence>